<dbReference type="InterPro" id="IPR011701">
    <property type="entry name" value="MFS"/>
</dbReference>
<dbReference type="RefSeq" id="WP_109010006.1">
    <property type="nucleotide sequence ID" value="NZ_BDUD01000001.1"/>
</dbReference>
<feature type="transmembrane region" description="Helical" evidence="5">
    <location>
        <begin position="251"/>
        <end position="269"/>
    </location>
</feature>
<comment type="caution">
    <text evidence="7">The sequence shown here is derived from an EMBL/GenBank/DDBJ whole genome shotgun (WGS) entry which is preliminary data.</text>
</comment>
<proteinExistence type="predicted"/>
<keyword evidence="2 5" id="KW-0812">Transmembrane</keyword>
<keyword evidence="3 5" id="KW-1133">Transmembrane helix</keyword>
<feature type="transmembrane region" description="Helical" evidence="5">
    <location>
        <begin position="81"/>
        <end position="98"/>
    </location>
</feature>
<feature type="transmembrane region" description="Helical" evidence="5">
    <location>
        <begin position="51"/>
        <end position="69"/>
    </location>
</feature>
<dbReference type="GO" id="GO:0022857">
    <property type="term" value="F:transmembrane transporter activity"/>
    <property type="evidence" value="ECO:0007669"/>
    <property type="project" value="InterPro"/>
</dbReference>
<evidence type="ECO:0000313" key="8">
    <source>
        <dbReference type="Proteomes" id="UP000245124"/>
    </source>
</evidence>
<dbReference type="Pfam" id="PF07690">
    <property type="entry name" value="MFS_1"/>
    <property type="match status" value="1"/>
</dbReference>
<evidence type="ECO:0000256" key="2">
    <source>
        <dbReference type="ARBA" id="ARBA00022692"/>
    </source>
</evidence>
<dbReference type="PANTHER" id="PTHR42910">
    <property type="entry name" value="TRANSPORTER SCO4007-RELATED"/>
    <property type="match status" value="1"/>
</dbReference>
<keyword evidence="8" id="KW-1185">Reference proteome</keyword>
<feature type="domain" description="Major facilitator superfamily (MFS) profile" evidence="6">
    <location>
        <begin position="11"/>
        <end position="390"/>
    </location>
</feature>
<evidence type="ECO:0000256" key="5">
    <source>
        <dbReference type="SAM" id="Phobius"/>
    </source>
</evidence>
<feature type="transmembrane region" description="Helical" evidence="5">
    <location>
        <begin position="12"/>
        <end position="31"/>
    </location>
</feature>
<dbReference type="Proteomes" id="UP000245124">
    <property type="component" value="Unassembled WGS sequence"/>
</dbReference>
<evidence type="ECO:0000313" key="7">
    <source>
        <dbReference type="EMBL" id="GBG20272.1"/>
    </source>
</evidence>
<dbReference type="InterPro" id="IPR020846">
    <property type="entry name" value="MFS_dom"/>
</dbReference>
<sequence>MEKQISNNALTNVQVLIMAIASGVCVANVYYNQPILQDIALSFRVSEGEAGSISVLTQVGYGLGIFFLIPLGDKINKKKLILCLLTCLFCLLIGMTFSQNIIEVWILSVAIGIATVSAQIILPLAASIDRVTTGQTVGNIFTGILIGVLGARVFSGYIAEWLSWRYVYGFSAGMILIVIVLLNIYLPSVKNEFNGYYLALLSSTLHQLKRFSLLREASLISGLLFGVFCSFWTTLTFHLSGAPFNFQSDTIGMYGFVAIAGALMAPVFGKLADQGNSQRSLTIAVSMVIASLVIAKIASNSALAIAVAVLLLDVGVQATQVTNVARIYGLDAQSNSRINTVYMTTYFIGGSIGTSIGLLCWNLGGWNLVTWQMLFFTAIAFFIIVRPKTTTARINNK</sequence>
<name>A0A2R5FNC2_NOSCO</name>
<accession>A0A2R5FNC2</accession>
<dbReference type="InterPro" id="IPR036259">
    <property type="entry name" value="MFS_trans_sf"/>
</dbReference>
<feature type="transmembrane region" description="Helical" evidence="5">
    <location>
        <begin position="217"/>
        <end position="239"/>
    </location>
</feature>
<dbReference type="AlphaFoldDB" id="A0A2R5FNC2"/>
<reference evidence="7 8" key="1">
    <citation type="submission" date="2017-06" db="EMBL/GenBank/DDBJ databases">
        <title>Genome sequencing of cyanobaciteial culture collection at National Institute for Environmental Studies (NIES).</title>
        <authorList>
            <person name="Hirose Y."/>
            <person name="Shimura Y."/>
            <person name="Fujisawa T."/>
            <person name="Nakamura Y."/>
            <person name="Kawachi M."/>
        </authorList>
    </citation>
    <scope>NUCLEOTIDE SEQUENCE [LARGE SCALE GENOMIC DNA]</scope>
    <source>
        <strain evidence="7 8">NIES-4072</strain>
    </source>
</reference>
<evidence type="ECO:0000256" key="3">
    <source>
        <dbReference type="ARBA" id="ARBA00022989"/>
    </source>
</evidence>
<feature type="transmembrane region" description="Helical" evidence="5">
    <location>
        <begin position="104"/>
        <end position="125"/>
    </location>
</feature>
<evidence type="ECO:0000256" key="4">
    <source>
        <dbReference type="ARBA" id="ARBA00023136"/>
    </source>
</evidence>
<keyword evidence="4 5" id="KW-0472">Membrane</keyword>
<gene>
    <name evidence="7" type="ORF">NIES4072_39490</name>
</gene>
<dbReference type="SUPFAM" id="SSF103473">
    <property type="entry name" value="MFS general substrate transporter"/>
    <property type="match status" value="1"/>
</dbReference>
<protein>
    <submittedName>
        <fullName evidence="7">Major facilitator transporter</fullName>
    </submittedName>
</protein>
<evidence type="ECO:0000259" key="6">
    <source>
        <dbReference type="PROSITE" id="PS50850"/>
    </source>
</evidence>
<dbReference type="OrthoDB" id="9815356at2"/>
<feature type="transmembrane region" description="Helical" evidence="5">
    <location>
        <begin position="137"/>
        <end position="159"/>
    </location>
</feature>
<dbReference type="Gene3D" id="1.20.1250.20">
    <property type="entry name" value="MFS general substrate transporter like domains"/>
    <property type="match status" value="1"/>
</dbReference>
<feature type="transmembrane region" description="Helical" evidence="5">
    <location>
        <begin position="165"/>
        <end position="186"/>
    </location>
</feature>
<dbReference type="PROSITE" id="PS50850">
    <property type="entry name" value="MFS"/>
    <property type="match status" value="1"/>
</dbReference>
<dbReference type="CDD" id="cd17324">
    <property type="entry name" value="MFS_NepI_like"/>
    <property type="match status" value="1"/>
</dbReference>
<comment type="subcellular location">
    <subcellularLocation>
        <location evidence="1">Cell membrane</location>
        <topology evidence="1">Multi-pass membrane protein</topology>
    </subcellularLocation>
</comment>
<organism evidence="7 8">
    <name type="scientific">Nostoc commune NIES-4072</name>
    <dbReference type="NCBI Taxonomy" id="2005467"/>
    <lineage>
        <taxon>Bacteria</taxon>
        <taxon>Bacillati</taxon>
        <taxon>Cyanobacteriota</taxon>
        <taxon>Cyanophyceae</taxon>
        <taxon>Nostocales</taxon>
        <taxon>Nostocaceae</taxon>
        <taxon>Nostoc</taxon>
    </lineage>
</organism>
<dbReference type="PANTHER" id="PTHR42910:SF1">
    <property type="entry name" value="MAJOR FACILITATOR SUPERFAMILY (MFS) PROFILE DOMAIN-CONTAINING PROTEIN"/>
    <property type="match status" value="1"/>
</dbReference>
<evidence type="ECO:0000256" key="1">
    <source>
        <dbReference type="ARBA" id="ARBA00004651"/>
    </source>
</evidence>
<feature type="transmembrane region" description="Helical" evidence="5">
    <location>
        <begin position="365"/>
        <end position="385"/>
    </location>
</feature>
<feature type="transmembrane region" description="Helical" evidence="5">
    <location>
        <begin position="340"/>
        <end position="359"/>
    </location>
</feature>
<feature type="transmembrane region" description="Helical" evidence="5">
    <location>
        <begin position="281"/>
        <end position="298"/>
    </location>
</feature>
<dbReference type="EMBL" id="BDUD01000001">
    <property type="protein sequence ID" value="GBG20272.1"/>
    <property type="molecule type" value="Genomic_DNA"/>
</dbReference>
<feature type="transmembrane region" description="Helical" evidence="5">
    <location>
        <begin position="304"/>
        <end position="328"/>
    </location>
</feature>
<dbReference type="GO" id="GO:0005886">
    <property type="term" value="C:plasma membrane"/>
    <property type="evidence" value="ECO:0007669"/>
    <property type="project" value="UniProtKB-SubCell"/>
</dbReference>